<dbReference type="PANTHER" id="PTHR37540">
    <property type="entry name" value="TRANSCRIPTION FACTOR (ACR-2), PUTATIVE-RELATED-RELATED"/>
    <property type="match status" value="1"/>
</dbReference>
<dbReference type="EMBL" id="AMWN01000001">
    <property type="protein sequence ID" value="EXJ95173.1"/>
    <property type="molecule type" value="Genomic_DNA"/>
</dbReference>
<proteinExistence type="predicted"/>
<dbReference type="RefSeq" id="XP_007719402.1">
    <property type="nucleotide sequence ID" value="XM_007721212.1"/>
</dbReference>
<dbReference type="InterPro" id="IPR021858">
    <property type="entry name" value="Fun_TF"/>
</dbReference>
<evidence type="ECO:0000313" key="2">
    <source>
        <dbReference type="Proteomes" id="UP000019484"/>
    </source>
</evidence>
<sequence>MPFILTNGISKPEPDKRKLIRRYVMLGKNQGKPRKNKPTTISSAHQLEDFGENRDESSGLLINVRHSTVLNKVGSEISFTHFAGTVEPSLIREVLKLCLMAKKVMYPLESCITFHRKSKVDTIWVELMAYDAAYMHAVVFSTQAYISRVSGGETPTATRRTLEHHSRTLRLLRERLSAENEAQKISDSTLLVVLYLARHAHFTNDNDSARHHMQGLRKIVDMRGGLRAFSYNQKLVMELLKCDLGIALNNGTQPMFSTDLPVEPLPHYDLAPSAAEQSDPSNSEHYWTLGTYVDATAIADLSRAWTVMTRFCSAINSAAEHKRRLPQETLLNTMTSVMYPLLNLHLERRSESDPTSVPDAEAEAGRLGLLAFSSHVFLRWQEVEAPQTYFPETYRSCLLHLRLGVGDTLTTTTTSTTSTSTPQFNFLLWLLVVGAISVFTPADDVWLMPWIRALVNLCGIREWNDLRARLKRLPWIDILHDKPGRKVFESAVSSTPRAETGSVQQIC</sequence>
<dbReference type="STRING" id="1182541.W9YRH9"/>
<dbReference type="PANTHER" id="PTHR37540:SF9">
    <property type="entry name" value="ZN(2)-C6 FUNGAL-TYPE DOMAIN-CONTAINING PROTEIN"/>
    <property type="match status" value="1"/>
</dbReference>
<dbReference type="AlphaFoldDB" id="W9YRH9"/>
<gene>
    <name evidence="1" type="ORF">A1O1_00292</name>
</gene>
<evidence type="ECO:0000313" key="1">
    <source>
        <dbReference type="EMBL" id="EXJ95173.1"/>
    </source>
</evidence>
<protein>
    <submittedName>
        <fullName evidence="1">Uncharacterized protein</fullName>
    </submittedName>
</protein>
<keyword evidence="2" id="KW-1185">Reference proteome</keyword>
<dbReference type="GeneID" id="19155201"/>
<name>W9YRH9_9EURO</name>
<accession>W9YRH9</accession>
<dbReference type="HOGENOM" id="CLU_023254_0_2_1"/>
<dbReference type="Pfam" id="PF11951">
    <property type="entry name" value="Fungal_trans_2"/>
    <property type="match status" value="1"/>
</dbReference>
<reference evidence="1 2" key="1">
    <citation type="submission" date="2013-03" db="EMBL/GenBank/DDBJ databases">
        <title>The Genome Sequence of Capronia coronata CBS 617.96.</title>
        <authorList>
            <consortium name="The Broad Institute Genomics Platform"/>
            <person name="Cuomo C."/>
            <person name="de Hoog S."/>
            <person name="Gorbushina A."/>
            <person name="Walker B."/>
            <person name="Young S.K."/>
            <person name="Zeng Q."/>
            <person name="Gargeya S."/>
            <person name="Fitzgerald M."/>
            <person name="Haas B."/>
            <person name="Abouelleil A."/>
            <person name="Allen A.W."/>
            <person name="Alvarado L."/>
            <person name="Arachchi H.M."/>
            <person name="Berlin A.M."/>
            <person name="Chapman S.B."/>
            <person name="Gainer-Dewar J."/>
            <person name="Goldberg J."/>
            <person name="Griggs A."/>
            <person name="Gujja S."/>
            <person name="Hansen M."/>
            <person name="Howarth C."/>
            <person name="Imamovic A."/>
            <person name="Ireland A."/>
            <person name="Larimer J."/>
            <person name="McCowan C."/>
            <person name="Murphy C."/>
            <person name="Pearson M."/>
            <person name="Poon T.W."/>
            <person name="Priest M."/>
            <person name="Roberts A."/>
            <person name="Saif S."/>
            <person name="Shea T."/>
            <person name="Sisk P."/>
            <person name="Sykes S."/>
            <person name="Wortman J."/>
            <person name="Nusbaum C."/>
            <person name="Birren B."/>
        </authorList>
    </citation>
    <scope>NUCLEOTIDE SEQUENCE [LARGE SCALE GENOMIC DNA]</scope>
    <source>
        <strain evidence="1 2">CBS 617.96</strain>
    </source>
</reference>
<dbReference type="Proteomes" id="UP000019484">
    <property type="component" value="Unassembled WGS sequence"/>
</dbReference>
<dbReference type="OrthoDB" id="4158087at2759"/>
<comment type="caution">
    <text evidence="1">The sequence shown here is derived from an EMBL/GenBank/DDBJ whole genome shotgun (WGS) entry which is preliminary data.</text>
</comment>
<organism evidence="1 2">
    <name type="scientific">Capronia coronata CBS 617.96</name>
    <dbReference type="NCBI Taxonomy" id="1182541"/>
    <lineage>
        <taxon>Eukaryota</taxon>
        <taxon>Fungi</taxon>
        <taxon>Dikarya</taxon>
        <taxon>Ascomycota</taxon>
        <taxon>Pezizomycotina</taxon>
        <taxon>Eurotiomycetes</taxon>
        <taxon>Chaetothyriomycetidae</taxon>
        <taxon>Chaetothyriales</taxon>
        <taxon>Herpotrichiellaceae</taxon>
        <taxon>Capronia</taxon>
    </lineage>
</organism>
<dbReference type="eggNOG" id="ENOG502SSBS">
    <property type="taxonomic scope" value="Eukaryota"/>
</dbReference>